<evidence type="ECO:0000256" key="4">
    <source>
        <dbReference type="ARBA" id="ARBA00023163"/>
    </source>
</evidence>
<comment type="caution">
    <text evidence="6">The sequence shown here is derived from an EMBL/GenBank/DDBJ whole genome shotgun (WGS) entry which is preliminary data.</text>
</comment>
<keyword evidence="2" id="KW-0805">Transcription regulation</keyword>
<dbReference type="Gene3D" id="3.40.50.1360">
    <property type="match status" value="1"/>
</dbReference>
<sequence length="319" mass="34163">MSKQDEQRLLVKIATLYYSENKKQADIAQALHLSQSFVSRAITRCVREGVVKISVVQPPNMFIGLESAIQQRYGIDQAIIVDVADNAGALQIKQAIGSAAAHYLQTSIRPNDLVGISSWSSTLRAMVDNLHPLAVKARGVIQLLGGVGPNGNVQATLLTQLLADNLNCPCWLLPAQSIERSVEDRRRLLNSSDVADVVAKFSEVEVALIGIGALEPSQLLMNSGNYYHEDMLQLLASRGAVGDICLHYYNAQGEAVLTDDEDPVIGMPLPQVKACSRVVALAGGEQKVAAIQGALAGGYIDVLITDRLSAERLPLSAGA</sequence>
<proteinExistence type="inferred from homology"/>
<dbReference type="PANTHER" id="PTHR34294">
    <property type="entry name" value="TRANSCRIPTIONAL REGULATOR-RELATED"/>
    <property type="match status" value="1"/>
</dbReference>
<dbReference type="InterPro" id="IPR051054">
    <property type="entry name" value="SorC_transcr_regulators"/>
</dbReference>
<dbReference type="Gene3D" id="1.10.10.60">
    <property type="entry name" value="Homeodomain-like"/>
    <property type="match status" value="1"/>
</dbReference>
<dbReference type="GO" id="GO:0030246">
    <property type="term" value="F:carbohydrate binding"/>
    <property type="evidence" value="ECO:0007669"/>
    <property type="project" value="InterPro"/>
</dbReference>
<dbReference type="Proteomes" id="UP000295719">
    <property type="component" value="Unassembled WGS sequence"/>
</dbReference>
<dbReference type="GO" id="GO:0003677">
    <property type="term" value="F:DNA binding"/>
    <property type="evidence" value="ECO:0007669"/>
    <property type="project" value="UniProtKB-KW"/>
</dbReference>
<accession>A0A4R3Z3N2</accession>
<evidence type="ECO:0000313" key="7">
    <source>
        <dbReference type="Proteomes" id="UP000295719"/>
    </source>
</evidence>
<dbReference type="SUPFAM" id="SSF100950">
    <property type="entry name" value="NagB/RpiA/CoA transferase-like"/>
    <property type="match status" value="1"/>
</dbReference>
<evidence type="ECO:0000256" key="2">
    <source>
        <dbReference type="ARBA" id="ARBA00023015"/>
    </source>
</evidence>
<dbReference type="PANTHER" id="PTHR34294:SF12">
    <property type="entry name" value="SUGAR-BINDING TRANSCRIPTIONAL REGULATOR"/>
    <property type="match status" value="1"/>
</dbReference>
<dbReference type="RefSeq" id="WP_131863420.1">
    <property type="nucleotide sequence ID" value="NZ_SMCR01000001.1"/>
</dbReference>
<evidence type="ECO:0000313" key="6">
    <source>
        <dbReference type="EMBL" id="TCV99887.1"/>
    </source>
</evidence>
<feature type="domain" description="Sugar-binding" evidence="5">
    <location>
        <begin position="63"/>
        <end position="313"/>
    </location>
</feature>
<keyword evidence="4" id="KW-0804">Transcription</keyword>
<dbReference type="InterPro" id="IPR007324">
    <property type="entry name" value="Sugar-bd_dom_put"/>
</dbReference>
<evidence type="ECO:0000256" key="1">
    <source>
        <dbReference type="ARBA" id="ARBA00010466"/>
    </source>
</evidence>
<comment type="similarity">
    <text evidence="1">Belongs to the SorC transcriptional regulatory family.</text>
</comment>
<organism evidence="6 7">
    <name type="scientific">Biostraticola tofi</name>
    <dbReference type="NCBI Taxonomy" id="466109"/>
    <lineage>
        <taxon>Bacteria</taxon>
        <taxon>Pseudomonadati</taxon>
        <taxon>Pseudomonadota</taxon>
        <taxon>Gammaproteobacteria</taxon>
        <taxon>Enterobacterales</taxon>
        <taxon>Bruguierivoracaceae</taxon>
        <taxon>Biostraticola</taxon>
    </lineage>
</organism>
<dbReference type="InterPro" id="IPR037171">
    <property type="entry name" value="NagB/RpiA_transferase-like"/>
</dbReference>
<protein>
    <submittedName>
        <fullName evidence="6">Transcriptional regulator</fullName>
    </submittedName>
</protein>
<keyword evidence="7" id="KW-1185">Reference proteome</keyword>
<dbReference type="OrthoDB" id="9808171at2"/>
<reference evidence="6 7" key="1">
    <citation type="submission" date="2019-03" db="EMBL/GenBank/DDBJ databases">
        <title>Genomic Encyclopedia of Type Strains, Phase IV (KMG-IV): sequencing the most valuable type-strain genomes for metagenomic binning, comparative biology and taxonomic classification.</title>
        <authorList>
            <person name="Goeker M."/>
        </authorList>
    </citation>
    <scope>NUCLEOTIDE SEQUENCE [LARGE SCALE GENOMIC DNA]</scope>
    <source>
        <strain evidence="6 7">DSM 19580</strain>
    </source>
</reference>
<evidence type="ECO:0000259" key="5">
    <source>
        <dbReference type="Pfam" id="PF04198"/>
    </source>
</evidence>
<evidence type="ECO:0000256" key="3">
    <source>
        <dbReference type="ARBA" id="ARBA00023125"/>
    </source>
</evidence>
<dbReference type="AlphaFoldDB" id="A0A4R3Z3N2"/>
<gene>
    <name evidence="6" type="ORF">EDC52_101226</name>
</gene>
<dbReference type="Pfam" id="PF04198">
    <property type="entry name" value="Sugar-bind"/>
    <property type="match status" value="1"/>
</dbReference>
<dbReference type="EMBL" id="SMCR01000001">
    <property type="protein sequence ID" value="TCV99887.1"/>
    <property type="molecule type" value="Genomic_DNA"/>
</dbReference>
<name>A0A4R3Z3N2_9GAMM</name>
<keyword evidence="3" id="KW-0238">DNA-binding</keyword>